<accession>A0A0E9US00</accession>
<name>A0A0E9US00_ANGAN</name>
<proteinExistence type="predicted"/>
<reference evidence="1" key="2">
    <citation type="journal article" date="2015" name="Fish Shellfish Immunol.">
        <title>Early steps in the European eel (Anguilla anguilla)-Vibrio vulnificus interaction in the gills: Role of the RtxA13 toxin.</title>
        <authorList>
            <person name="Callol A."/>
            <person name="Pajuelo D."/>
            <person name="Ebbesson L."/>
            <person name="Teles M."/>
            <person name="MacKenzie S."/>
            <person name="Amaro C."/>
        </authorList>
    </citation>
    <scope>NUCLEOTIDE SEQUENCE</scope>
</reference>
<reference evidence="1" key="1">
    <citation type="submission" date="2014-11" db="EMBL/GenBank/DDBJ databases">
        <authorList>
            <person name="Amaro Gonzalez C."/>
        </authorList>
    </citation>
    <scope>NUCLEOTIDE SEQUENCE</scope>
</reference>
<dbReference type="EMBL" id="GBXM01040607">
    <property type="protein sequence ID" value="JAH67970.1"/>
    <property type="molecule type" value="Transcribed_RNA"/>
</dbReference>
<organism evidence="1">
    <name type="scientific">Anguilla anguilla</name>
    <name type="common">European freshwater eel</name>
    <name type="synonym">Muraena anguilla</name>
    <dbReference type="NCBI Taxonomy" id="7936"/>
    <lineage>
        <taxon>Eukaryota</taxon>
        <taxon>Metazoa</taxon>
        <taxon>Chordata</taxon>
        <taxon>Craniata</taxon>
        <taxon>Vertebrata</taxon>
        <taxon>Euteleostomi</taxon>
        <taxon>Actinopterygii</taxon>
        <taxon>Neopterygii</taxon>
        <taxon>Teleostei</taxon>
        <taxon>Anguilliformes</taxon>
        <taxon>Anguillidae</taxon>
        <taxon>Anguilla</taxon>
    </lineage>
</organism>
<dbReference type="AlphaFoldDB" id="A0A0E9US00"/>
<sequence>MQFHAQLQSAIARWRLLLTV</sequence>
<protein>
    <submittedName>
        <fullName evidence="1">Uncharacterized protein</fullName>
    </submittedName>
</protein>
<evidence type="ECO:0000313" key="1">
    <source>
        <dbReference type="EMBL" id="JAH67970.1"/>
    </source>
</evidence>